<reference evidence="5 6" key="1">
    <citation type="submission" date="2020-08" db="EMBL/GenBank/DDBJ databases">
        <title>Genomic Encyclopedia of Type Strains, Phase III (KMG-III): the genomes of soil and plant-associated and newly described type strains.</title>
        <authorList>
            <person name="Whitman W."/>
        </authorList>
    </citation>
    <scope>NUCLEOTIDE SEQUENCE [LARGE SCALE GENOMIC DNA]</scope>
    <source>
        <strain evidence="5 6">CECT 8712</strain>
    </source>
</reference>
<dbReference type="Gene3D" id="1.20.120.530">
    <property type="entry name" value="GntR ligand-binding domain-like"/>
    <property type="match status" value="1"/>
</dbReference>
<dbReference type="PANTHER" id="PTHR43537">
    <property type="entry name" value="TRANSCRIPTIONAL REGULATOR, GNTR FAMILY"/>
    <property type="match status" value="1"/>
</dbReference>
<dbReference type="Pfam" id="PF00392">
    <property type="entry name" value="GntR"/>
    <property type="match status" value="1"/>
</dbReference>
<keyword evidence="3" id="KW-0804">Transcription</keyword>
<gene>
    <name evidence="5" type="ORF">FHS13_000599</name>
</gene>
<keyword evidence="2 5" id="KW-0238">DNA-binding</keyword>
<dbReference type="AlphaFoldDB" id="A0A841IIU8"/>
<proteinExistence type="predicted"/>
<evidence type="ECO:0000313" key="5">
    <source>
        <dbReference type="EMBL" id="MBB6118667.1"/>
    </source>
</evidence>
<name>A0A841IIU8_9ACTN</name>
<dbReference type="Gene3D" id="1.10.10.10">
    <property type="entry name" value="Winged helix-like DNA-binding domain superfamily/Winged helix DNA-binding domain"/>
    <property type="match status" value="1"/>
</dbReference>
<comment type="caution">
    <text evidence="5">The sequence shown here is derived from an EMBL/GenBank/DDBJ whole genome shotgun (WGS) entry which is preliminary data.</text>
</comment>
<dbReference type="SMART" id="SM00895">
    <property type="entry name" value="FCD"/>
    <property type="match status" value="1"/>
</dbReference>
<dbReference type="GO" id="GO:0003677">
    <property type="term" value="F:DNA binding"/>
    <property type="evidence" value="ECO:0007669"/>
    <property type="project" value="UniProtKB-KW"/>
</dbReference>
<protein>
    <submittedName>
        <fullName evidence="5">DNA-binding FadR family transcriptional regulator</fullName>
    </submittedName>
</protein>
<dbReference type="SUPFAM" id="SSF46785">
    <property type="entry name" value="Winged helix' DNA-binding domain"/>
    <property type="match status" value="1"/>
</dbReference>
<accession>A0A841IIU8</accession>
<dbReference type="InterPro" id="IPR036390">
    <property type="entry name" value="WH_DNA-bd_sf"/>
</dbReference>
<evidence type="ECO:0000256" key="1">
    <source>
        <dbReference type="ARBA" id="ARBA00023015"/>
    </source>
</evidence>
<dbReference type="PANTHER" id="PTHR43537:SF44">
    <property type="entry name" value="GNTR FAMILY REGULATORY PROTEIN"/>
    <property type="match status" value="1"/>
</dbReference>
<dbReference type="InterPro" id="IPR036388">
    <property type="entry name" value="WH-like_DNA-bd_sf"/>
</dbReference>
<feature type="domain" description="HTH gntR-type" evidence="4">
    <location>
        <begin position="6"/>
        <end position="73"/>
    </location>
</feature>
<dbReference type="EMBL" id="JACHJO010000002">
    <property type="protein sequence ID" value="MBB6118667.1"/>
    <property type="molecule type" value="Genomic_DNA"/>
</dbReference>
<dbReference type="PROSITE" id="PS50949">
    <property type="entry name" value="HTH_GNTR"/>
    <property type="match status" value="1"/>
</dbReference>
<dbReference type="SUPFAM" id="SSF48008">
    <property type="entry name" value="GntR ligand-binding domain-like"/>
    <property type="match status" value="1"/>
</dbReference>
<dbReference type="InterPro" id="IPR011711">
    <property type="entry name" value="GntR_C"/>
</dbReference>
<keyword evidence="1" id="KW-0805">Transcription regulation</keyword>
<organism evidence="5 6">
    <name type="scientific">Nocardiopsis algeriensis</name>
    <dbReference type="NCBI Taxonomy" id="1478215"/>
    <lineage>
        <taxon>Bacteria</taxon>
        <taxon>Bacillati</taxon>
        <taxon>Actinomycetota</taxon>
        <taxon>Actinomycetes</taxon>
        <taxon>Streptosporangiales</taxon>
        <taxon>Nocardiopsidaceae</taxon>
        <taxon>Nocardiopsis</taxon>
    </lineage>
</organism>
<dbReference type="Proteomes" id="UP000536604">
    <property type="component" value="Unassembled WGS sequence"/>
</dbReference>
<sequence length="245" mass="26986">MGADHRTLHNRVLSVLGPAIAAGEYAAGHSFTLQGLEKDFGVSRTVAREAVRVLESMRLVVSRPRTGIRVRPRRDWSVFDPQLIRWRLAGPGRMEQLRSLNELRAAVEPGAAALAAVRGDAEERARLMEIADRLDRTGRAGDLDAFLELDIAFHHRILELSGNEMLAGLAQVVSEVLVGRTSYDLMPRRPRPEALRLHAEVARAVRDGLPDAAEAAMRSIVTEVAEALEADPEHGPEHRRVTEPG</sequence>
<evidence type="ECO:0000256" key="2">
    <source>
        <dbReference type="ARBA" id="ARBA00023125"/>
    </source>
</evidence>
<dbReference type="InterPro" id="IPR000524">
    <property type="entry name" value="Tscrpt_reg_HTH_GntR"/>
</dbReference>
<evidence type="ECO:0000256" key="3">
    <source>
        <dbReference type="ARBA" id="ARBA00023163"/>
    </source>
</evidence>
<dbReference type="RefSeq" id="WP_184287080.1">
    <property type="nucleotide sequence ID" value="NZ_JACHJO010000002.1"/>
</dbReference>
<evidence type="ECO:0000313" key="6">
    <source>
        <dbReference type="Proteomes" id="UP000536604"/>
    </source>
</evidence>
<dbReference type="Pfam" id="PF07729">
    <property type="entry name" value="FCD"/>
    <property type="match status" value="1"/>
</dbReference>
<dbReference type="InterPro" id="IPR008920">
    <property type="entry name" value="TF_FadR/GntR_C"/>
</dbReference>
<dbReference type="GO" id="GO:0003700">
    <property type="term" value="F:DNA-binding transcription factor activity"/>
    <property type="evidence" value="ECO:0007669"/>
    <property type="project" value="InterPro"/>
</dbReference>
<evidence type="ECO:0000259" key="4">
    <source>
        <dbReference type="PROSITE" id="PS50949"/>
    </source>
</evidence>
<keyword evidence="6" id="KW-1185">Reference proteome</keyword>